<dbReference type="GO" id="GO:0005737">
    <property type="term" value="C:cytoplasm"/>
    <property type="evidence" value="ECO:0007669"/>
    <property type="project" value="TreeGrafter"/>
</dbReference>
<dbReference type="InterPro" id="IPR051783">
    <property type="entry name" value="NAD(P)-dependent_oxidoreduct"/>
</dbReference>
<dbReference type="Gene3D" id="3.40.50.720">
    <property type="entry name" value="NAD(P)-binding Rossmann-like Domain"/>
    <property type="match status" value="2"/>
</dbReference>
<dbReference type="Pfam" id="PF01370">
    <property type="entry name" value="Epimerase"/>
    <property type="match status" value="1"/>
</dbReference>
<dbReference type="Proteomes" id="UP000076404">
    <property type="component" value="Chromosome"/>
</dbReference>
<dbReference type="GO" id="GO:0004029">
    <property type="term" value="F:aldehyde dehydrogenase (NAD+) activity"/>
    <property type="evidence" value="ECO:0007669"/>
    <property type="project" value="TreeGrafter"/>
</dbReference>
<dbReference type="SUPFAM" id="SSF51735">
    <property type="entry name" value="NAD(P)-binding Rossmann-fold domains"/>
    <property type="match status" value="2"/>
</dbReference>
<reference evidence="4 5" key="1">
    <citation type="journal article" date="2014" name="Proc. Natl. Acad. Sci. U.S.A.">
        <title>Functional type 2 photosynthetic reaction centers found in the rare bacterial phylum Gemmatimonadetes.</title>
        <authorList>
            <person name="Zeng Y."/>
            <person name="Feng F."/>
            <person name="Medova H."/>
            <person name="Dean J."/>
            <person name="Koblizek M."/>
        </authorList>
    </citation>
    <scope>NUCLEOTIDE SEQUENCE [LARGE SCALE GENOMIC DNA]</scope>
    <source>
        <strain evidence="4 5">AP64</strain>
    </source>
</reference>
<reference evidence="4 5" key="2">
    <citation type="journal article" date="2016" name="Environ. Microbiol. Rep.">
        <title>Metagenomic evidence for the presence of phototrophic Gemmatimonadetes bacteria in diverse environments.</title>
        <authorList>
            <person name="Zeng Y."/>
            <person name="Baumbach J."/>
            <person name="Barbosa E.G."/>
            <person name="Azevedo V."/>
            <person name="Zhang C."/>
            <person name="Koblizek M."/>
        </authorList>
    </citation>
    <scope>NUCLEOTIDE SEQUENCE [LARGE SCALE GENOMIC DNA]</scope>
    <source>
        <strain evidence="4 5">AP64</strain>
    </source>
</reference>
<evidence type="ECO:0000259" key="1">
    <source>
        <dbReference type="Pfam" id="PF01370"/>
    </source>
</evidence>
<dbReference type="Gene3D" id="3.30.360.10">
    <property type="entry name" value="Dihydrodipicolinate Reductase, domain 2"/>
    <property type="match status" value="1"/>
</dbReference>
<evidence type="ECO:0008006" key="6">
    <source>
        <dbReference type="Google" id="ProtNLM"/>
    </source>
</evidence>
<dbReference type="GO" id="GO:0000166">
    <property type="term" value="F:nucleotide binding"/>
    <property type="evidence" value="ECO:0007669"/>
    <property type="project" value="InterPro"/>
</dbReference>
<sequence length="678" mass="72581">MVGAGYVASRHLIALRDLPHVSVIGICDPDVARAVAMAGTFNIPNAVSGIDEFVKLKLDVIHILTPPASHCEQTLKALDMGCHVFVEKPMAESVEECDRMIARAQSVGKLLSVNHSMIFDPLFADAIARLKRGDCGEIVSLTYFRGSDYPAYAGGPPTAVHSQGSYPFRDLGVHALYLIEECLGPIDSMNVEHHSSGKDPMLTFDEWRLSARCGKATANVLLSWNMRPIRNEFWVHGTKGALHVDGFLNRCEFHATYPGPAQLQAAINGFRHAIRRVAGIPANVLSVVSGRSKPSAGIYYAVHAFYEALATKAPPPVAHDAARRAVDLVTRYSQSADEAKSALEHARKTAPVTAAEILVTGASGFLGSALLHRLRDSGEHPRVLLRRPASASSPAFGLNAVIGSLGEPDVVDRAIAGVRTVYHVGAAMKGGALEFQAGTVIGTQNVVDACIRHGVERLVYVSSCGIFDHAGRDQKVPVTENSAFEPRPDLRGVYSGAKLEAEKIVLDAARERGLKVVVIRPGQIFGPGTEGTTPNGVIRLGSNLVISGNGGRALPLVYVDDVVDALLSAATADAAVGHAINIIDPAKVDQNQFLAAARPFLGTAKIRRVPEWVLLAVGGMVDVLSKIAKRSLPLSRYRVRALRPLHPVDVSLAQRLLNWTPRVGANEGLARTFGSTRN</sequence>
<dbReference type="EMBL" id="CP011454">
    <property type="protein sequence ID" value="AMW04148.1"/>
    <property type="molecule type" value="Genomic_DNA"/>
</dbReference>
<organism evidence="4 5">
    <name type="scientific">Gemmatimonas phototrophica</name>
    <dbReference type="NCBI Taxonomy" id="1379270"/>
    <lineage>
        <taxon>Bacteria</taxon>
        <taxon>Pseudomonadati</taxon>
        <taxon>Gemmatimonadota</taxon>
        <taxon>Gemmatimonadia</taxon>
        <taxon>Gemmatimonadales</taxon>
        <taxon>Gemmatimonadaceae</taxon>
        <taxon>Gemmatimonas</taxon>
    </lineage>
</organism>
<proteinExistence type="predicted"/>
<dbReference type="KEGG" id="gph:GEMMAAP_03465"/>
<feature type="domain" description="NAD-dependent epimerase/dehydratase" evidence="1">
    <location>
        <begin position="357"/>
        <end position="582"/>
    </location>
</feature>
<protein>
    <recommendedName>
        <fullName evidence="6">NAD-dependent epimerase/dehydratase domain-containing protein</fullName>
    </recommendedName>
</protein>
<evidence type="ECO:0000259" key="2">
    <source>
        <dbReference type="Pfam" id="PF01408"/>
    </source>
</evidence>
<feature type="domain" description="Gfo/Idh/MocA-like oxidoreductase N-terminal" evidence="2">
    <location>
        <begin position="1"/>
        <end position="115"/>
    </location>
</feature>
<dbReference type="SUPFAM" id="SSF55347">
    <property type="entry name" value="Glyceraldehyde-3-phosphate dehydrogenase-like, C-terminal domain"/>
    <property type="match status" value="1"/>
</dbReference>
<dbReference type="Pfam" id="PF22725">
    <property type="entry name" value="GFO_IDH_MocA_C3"/>
    <property type="match status" value="1"/>
</dbReference>
<keyword evidence="5" id="KW-1185">Reference proteome</keyword>
<evidence type="ECO:0000313" key="5">
    <source>
        <dbReference type="Proteomes" id="UP000076404"/>
    </source>
</evidence>
<dbReference type="PANTHER" id="PTHR48079">
    <property type="entry name" value="PROTEIN YEEZ"/>
    <property type="match status" value="1"/>
</dbReference>
<dbReference type="STRING" id="1379270.GEMMAAP_03465"/>
<dbReference type="InterPro" id="IPR055170">
    <property type="entry name" value="GFO_IDH_MocA-like_dom"/>
</dbReference>
<dbReference type="PANTHER" id="PTHR48079:SF6">
    <property type="entry name" value="NAD(P)-BINDING DOMAIN-CONTAINING PROTEIN-RELATED"/>
    <property type="match status" value="1"/>
</dbReference>
<name>A0A143BGH0_9BACT</name>
<evidence type="ECO:0000259" key="3">
    <source>
        <dbReference type="Pfam" id="PF22725"/>
    </source>
</evidence>
<dbReference type="Pfam" id="PF01408">
    <property type="entry name" value="GFO_IDH_MocA"/>
    <property type="match status" value="1"/>
</dbReference>
<dbReference type="InterPro" id="IPR001509">
    <property type="entry name" value="Epimerase_deHydtase"/>
</dbReference>
<accession>A0A143BGH0</accession>
<gene>
    <name evidence="4" type="ORF">GEMMAAP_03465</name>
</gene>
<feature type="domain" description="GFO/IDH/MocA-like oxidoreductase" evidence="3">
    <location>
        <begin position="126"/>
        <end position="242"/>
    </location>
</feature>
<dbReference type="InterPro" id="IPR036291">
    <property type="entry name" value="NAD(P)-bd_dom_sf"/>
</dbReference>
<evidence type="ECO:0000313" key="4">
    <source>
        <dbReference type="EMBL" id="AMW04148.1"/>
    </source>
</evidence>
<dbReference type="AlphaFoldDB" id="A0A143BGH0"/>
<dbReference type="InterPro" id="IPR000683">
    <property type="entry name" value="Gfo/Idh/MocA-like_OxRdtase_N"/>
</dbReference>